<dbReference type="HOGENOM" id="CLU_2706612_0_0_1"/>
<sequence length="73" mass="8162">MKRDARIALEKCKELHIASEHPDEQILEHTKELIGELEAQGFHGTTPDDEAEDAQEGEAGEWVDEDGSDIEMS</sequence>
<accession>A0A0C3Q993</accession>
<feature type="region of interest" description="Disordered" evidence="1">
    <location>
        <begin position="36"/>
        <end position="73"/>
    </location>
</feature>
<dbReference type="OrthoDB" id="1914839at2759"/>
<dbReference type="Proteomes" id="UP000054248">
    <property type="component" value="Unassembled WGS sequence"/>
</dbReference>
<reference evidence="3" key="2">
    <citation type="submission" date="2015-01" db="EMBL/GenBank/DDBJ databases">
        <title>Evolutionary Origins and Diversification of the Mycorrhizal Mutualists.</title>
        <authorList>
            <consortium name="DOE Joint Genome Institute"/>
            <consortium name="Mycorrhizal Genomics Consortium"/>
            <person name="Kohler A."/>
            <person name="Kuo A."/>
            <person name="Nagy L.G."/>
            <person name="Floudas D."/>
            <person name="Copeland A."/>
            <person name="Barry K.W."/>
            <person name="Cichocki N."/>
            <person name="Veneault-Fourrey C."/>
            <person name="LaButti K."/>
            <person name="Lindquist E.A."/>
            <person name="Lipzen A."/>
            <person name="Lundell T."/>
            <person name="Morin E."/>
            <person name="Murat C."/>
            <person name="Riley R."/>
            <person name="Ohm R."/>
            <person name="Sun H."/>
            <person name="Tunlid A."/>
            <person name="Henrissat B."/>
            <person name="Grigoriev I.V."/>
            <person name="Hibbett D.S."/>
            <person name="Martin F."/>
        </authorList>
    </citation>
    <scope>NUCLEOTIDE SEQUENCE [LARGE SCALE GENOMIC DNA]</scope>
    <source>
        <strain evidence="3">MUT 4182</strain>
    </source>
</reference>
<keyword evidence="3" id="KW-1185">Reference proteome</keyword>
<organism evidence="2 3">
    <name type="scientific">Tulasnella calospora MUT 4182</name>
    <dbReference type="NCBI Taxonomy" id="1051891"/>
    <lineage>
        <taxon>Eukaryota</taxon>
        <taxon>Fungi</taxon>
        <taxon>Dikarya</taxon>
        <taxon>Basidiomycota</taxon>
        <taxon>Agaricomycotina</taxon>
        <taxon>Agaricomycetes</taxon>
        <taxon>Cantharellales</taxon>
        <taxon>Tulasnellaceae</taxon>
        <taxon>Tulasnella</taxon>
    </lineage>
</organism>
<reference evidence="2 3" key="1">
    <citation type="submission" date="2014-04" db="EMBL/GenBank/DDBJ databases">
        <authorList>
            <consortium name="DOE Joint Genome Institute"/>
            <person name="Kuo A."/>
            <person name="Girlanda M."/>
            <person name="Perotto S."/>
            <person name="Kohler A."/>
            <person name="Nagy L.G."/>
            <person name="Floudas D."/>
            <person name="Copeland A."/>
            <person name="Barry K.W."/>
            <person name="Cichocki N."/>
            <person name="Veneault-Fourrey C."/>
            <person name="LaButti K."/>
            <person name="Lindquist E.A."/>
            <person name="Lipzen A."/>
            <person name="Lundell T."/>
            <person name="Morin E."/>
            <person name="Murat C."/>
            <person name="Sun H."/>
            <person name="Tunlid A."/>
            <person name="Henrissat B."/>
            <person name="Grigoriev I.V."/>
            <person name="Hibbett D.S."/>
            <person name="Martin F."/>
            <person name="Nordberg H.P."/>
            <person name="Cantor M.N."/>
            <person name="Hua S.X."/>
        </authorList>
    </citation>
    <scope>NUCLEOTIDE SEQUENCE [LARGE SCALE GENOMIC DNA]</scope>
    <source>
        <strain evidence="2 3">MUT 4182</strain>
    </source>
</reference>
<dbReference type="AlphaFoldDB" id="A0A0C3Q993"/>
<name>A0A0C3Q993_9AGAM</name>
<gene>
    <name evidence="2" type="ORF">M407DRAFT_29922</name>
</gene>
<evidence type="ECO:0000313" key="3">
    <source>
        <dbReference type="Proteomes" id="UP000054248"/>
    </source>
</evidence>
<protein>
    <submittedName>
        <fullName evidence="2">Uncharacterized protein</fullName>
    </submittedName>
</protein>
<dbReference type="EMBL" id="KN823174">
    <property type="protein sequence ID" value="KIO20459.1"/>
    <property type="molecule type" value="Genomic_DNA"/>
</dbReference>
<feature type="compositionally biased region" description="Acidic residues" evidence="1">
    <location>
        <begin position="47"/>
        <end position="73"/>
    </location>
</feature>
<proteinExistence type="predicted"/>
<evidence type="ECO:0000256" key="1">
    <source>
        <dbReference type="SAM" id="MobiDB-lite"/>
    </source>
</evidence>
<evidence type="ECO:0000313" key="2">
    <source>
        <dbReference type="EMBL" id="KIO20459.1"/>
    </source>
</evidence>